<dbReference type="EMBL" id="VULX01000026">
    <property type="protein sequence ID" value="MSR92269.1"/>
    <property type="molecule type" value="Genomic_DNA"/>
</dbReference>
<gene>
    <name evidence="1" type="ORF">FYJ33_12925</name>
</gene>
<evidence type="ECO:0000313" key="1">
    <source>
        <dbReference type="EMBL" id="MSR92269.1"/>
    </source>
</evidence>
<evidence type="ECO:0000313" key="2">
    <source>
        <dbReference type="Proteomes" id="UP000460287"/>
    </source>
</evidence>
<dbReference type="SUPFAM" id="SSF56219">
    <property type="entry name" value="DNase I-like"/>
    <property type="match status" value="1"/>
</dbReference>
<keyword evidence="2" id="KW-1185">Reference proteome</keyword>
<proteinExistence type="predicted"/>
<comment type="caution">
    <text evidence="1">The sequence shown here is derived from an EMBL/GenBank/DDBJ whole genome shotgun (WGS) entry which is preliminary data.</text>
</comment>
<accession>A0A7X2N069</accession>
<name>A0A7X2N069_9CLOT</name>
<sequence>MNYLFWNVHKNKNINNILCKIIINNNIDIVALAEYDGDGTQLLEMLSEKSFYLYEVPKIACNRISIFTKYNANKINHLKETDHYTLKLIPHESLGEHIIAFVHLSSNMYKDDYDKIVELSSLRNAIENEENKFNTSNSIIVGDFNMNPFEKPIVLASATHALSSRNVVEKLKRVIDKQEYKMFYNPMWNLLGDESWPPGTYYYSNSSQIAYFWHMFDQVIIRPQLINNFDFNELHILTKVDSINLINKNKIPDKTISDHLPILFRII</sequence>
<dbReference type="RefSeq" id="WP_154532164.1">
    <property type="nucleotide sequence ID" value="NZ_VULX01000026.1"/>
</dbReference>
<protein>
    <recommendedName>
        <fullName evidence="3">Endonuclease/exonuclease/phosphatase domain-containing protein</fullName>
    </recommendedName>
</protein>
<dbReference type="Gene3D" id="3.60.10.10">
    <property type="entry name" value="Endonuclease/exonuclease/phosphatase"/>
    <property type="match status" value="1"/>
</dbReference>
<dbReference type="InterPro" id="IPR036691">
    <property type="entry name" value="Endo/exonu/phosph_ase_sf"/>
</dbReference>
<dbReference type="Proteomes" id="UP000460287">
    <property type="component" value="Unassembled WGS sequence"/>
</dbReference>
<reference evidence="1 2" key="1">
    <citation type="submission" date="2019-08" db="EMBL/GenBank/DDBJ databases">
        <title>In-depth cultivation of the pig gut microbiome towards novel bacterial diversity and tailored functional studies.</title>
        <authorList>
            <person name="Wylensek D."/>
            <person name="Hitch T.C.A."/>
            <person name="Clavel T."/>
        </authorList>
    </citation>
    <scope>NUCLEOTIDE SEQUENCE [LARGE SCALE GENOMIC DNA]</scope>
    <source>
        <strain evidence="1 2">WCA-383-APC-5B</strain>
    </source>
</reference>
<evidence type="ECO:0008006" key="3">
    <source>
        <dbReference type="Google" id="ProtNLM"/>
    </source>
</evidence>
<organism evidence="1 2">
    <name type="scientific">Inconstantimicrobium porci</name>
    <dbReference type="NCBI Taxonomy" id="2652291"/>
    <lineage>
        <taxon>Bacteria</taxon>
        <taxon>Bacillati</taxon>
        <taxon>Bacillota</taxon>
        <taxon>Clostridia</taxon>
        <taxon>Eubacteriales</taxon>
        <taxon>Clostridiaceae</taxon>
        <taxon>Inconstantimicrobium</taxon>
    </lineage>
</organism>
<dbReference type="AlphaFoldDB" id="A0A7X2N069"/>